<dbReference type="InterPro" id="IPR012292">
    <property type="entry name" value="Globin/Proto"/>
</dbReference>
<protein>
    <submittedName>
        <fullName evidence="7">Antibiotic biosynthesis monooxygenase</fullName>
    </submittedName>
</protein>
<evidence type="ECO:0000256" key="3">
    <source>
        <dbReference type="ARBA" id="ARBA00022723"/>
    </source>
</evidence>
<keyword evidence="3" id="KW-0479">Metal-binding</keyword>
<accession>A0ABV0AN72</accession>
<dbReference type="InterPro" id="IPR011008">
    <property type="entry name" value="Dimeric_a/b-barrel"/>
</dbReference>
<dbReference type="Proteomes" id="UP001447516">
    <property type="component" value="Unassembled WGS sequence"/>
</dbReference>
<evidence type="ECO:0000256" key="4">
    <source>
        <dbReference type="ARBA" id="ARBA00023004"/>
    </source>
</evidence>
<dbReference type="RefSeq" id="WP_346226740.1">
    <property type="nucleotide sequence ID" value="NZ_JBDJAW010000012.1"/>
</dbReference>
<evidence type="ECO:0000259" key="6">
    <source>
        <dbReference type="PROSITE" id="PS51725"/>
    </source>
</evidence>
<dbReference type="Pfam" id="PF03992">
    <property type="entry name" value="ABM"/>
    <property type="match status" value="1"/>
</dbReference>
<comment type="caution">
    <text evidence="7">The sequence shown here is derived from an EMBL/GenBank/DDBJ whole genome shotgun (WGS) entry which is preliminary data.</text>
</comment>
<evidence type="ECO:0000313" key="8">
    <source>
        <dbReference type="Proteomes" id="UP001447516"/>
    </source>
</evidence>
<keyword evidence="4" id="KW-0408">Iron</keyword>
<keyword evidence="7" id="KW-0503">Monooxygenase</keyword>
<evidence type="ECO:0000256" key="1">
    <source>
        <dbReference type="ARBA" id="ARBA00022448"/>
    </source>
</evidence>
<sequence length="260" mass="29778">MGDTHMIVEYIRYRIDRQDAEEFEAAYERAAVPLSAAPQCVDYELSRCVEEPEWYVLRIAWTSAEDHLRGFRGGEHFGRFFSEIKPYVRQIEEMRHYERTAVRGTGSSVPSLYDWAGGAEAFERLTETFYEQVLKDDLIGPLFAHMDPGHPKYVAMWLSEVFGGPSRYTDERGGYHHMLVQHLGRAITEPQRRRWVDLLMDAADVVGLPADPEFRAAFAGYIEWGTRLAFANSQPGARPPQQAPVPRWGWGVAPPYIPEP</sequence>
<gene>
    <name evidence="7" type="ORF">AAH991_16690</name>
</gene>
<keyword evidence="2" id="KW-0349">Heme</keyword>
<organism evidence="7 8">
    <name type="scientific">Microbispora maris</name>
    <dbReference type="NCBI Taxonomy" id="3144104"/>
    <lineage>
        <taxon>Bacteria</taxon>
        <taxon>Bacillati</taxon>
        <taxon>Actinomycetota</taxon>
        <taxon>Actinomycetes</taxon>
        <taxon>Streptosporangiales</taxon>
        <taxon>Streptosporangiaceae</taxon>
        <taxon>Microbispora</taxon>
    </lineage>
</organism>
<dbReference type="Pfam" id="PF01152">
    <property type="entry name" value="Bac_globin"/>
    <property type="match status" value="1"/>
</dbReference>
<evidence type="ECO:0000313" key="7">
    <source>
        <dbReference type="EMBL" id="MEN3536754.1"/>
    </source>
</evidence>
<dbReference type="InterPro" id="IPR007138">
    <property type="entry name" value="ABM_dom"/>
</dbReference>
<dbReference type="Gene3D" id="1.10.490.10">
    <property type="entry name" value="Globins"/>
    <property type="match status" value="1"/>
</dbReference>
<dbReference type="InterPro" id="IPR001486">
    <property type="entry name" value="Hemoglobin_trunc"/>
</dbReference>
<dbReference type="CDD" id="cd14775">
    <property type="entry name" value="TrHb2_O-like"/>
    <property type="match status" value="1"/>
</dbReference>
<dbReference type="SUPFAM" id="SSF54909">
    <property type="entry name" value="Dimeric alpha+beta barrel"/>
    <property type="match status" value="1"/>
</dbReference>
<dbReference type="GO" id="GO:0004497">
    <property type="term" value="F:monooxygenase activity"/>
    <property type="evidence" value="ECO:0007669"/>
    <property type="project" value="UniProtKB-KW"/>
</dbReference>
<dbReference type="PROSITE" id="PS51725">
    <property type="entry name" value="ABM"/>
    <property type="match status" value="1"/>
</dbReference>
<evidence type="ECO:0000256" key="2">
    <source>
        <dbReference type="ARBA" id="ARBA00022617"/>
    </source>
</evidence>
<proteinExistence type="predicted"/>
<keyword evidence="8" id="KW-1185">Reference proteome</keyword>
<evidence type="ECO:0000256" key="5">
    <source>
        <dbReference type="SAM" id="MobiDB-lite"/>
    </source>
</evidence>
<name>A0ABV0AN72_9ACTN</name>
<dbReference type="EMBL" id="JBDJAW010000012">
    <property type="protein sequence ID" value="MEN3536754.1"/>
    <property type="molecule type" value="Genomic_DNA"/>
</dbReference>
<reference evidence="7 8" key="1">
    <citation type="submission" date="2024-05" db="EMBL/GenBank/DDBJ databases">
        <title>Microbispora sp.ZYX-F-249.</title>
        <authorList>
            <person name="Xie H."/>
        </authorList>
    </citation>
    <scope>NUCLEOTIDE SEQUENCE [LARGE SCALE GENOMIC DNA]</scope>
    <source>
        <strain evidence="7 8">ZYX-F-249</strain>
    </source>
</reference>
<feature type="domain" description="ABM" evidence="6">
    <location>
        <begin position="7"/>
        <end position="97"/>
    </location>
</feature>
<feature type="region of interest" description="Disordered" evidence="5">
    <location>
        <begin position="233"/>
        <end position="260"/>
    </location>
</feature>
<keyword evidence="1" id="KW-0813">Transport</keyword>
<dbReference type="InterPro" id="IPR009050">
    <property type="entry name" value="Globin-like_sf"/>
</dbReference>
<keyword evidence="7" id="KW-0560">Oxidoreductase</keyword>
<dbReference type="SUPFAM" id="SSF46458">
    <property type="entry name" value="Globin-like"/>
    <property type="match status" value="1"/>
</dbReference>
<dbReference type="Gene3D" id="3.30.70.100">
    <property type="match status" value="1"/>
</dbReference>